<dbReference type="OrthoDB" id="546826at2759"/>
<keyword evidence="4 20" id="KW-0812">Transmembrane</keyword>
<evidence type="ECO:0000256" key="20">
    <source>
        <dbReference type="SAM" id="Phobius"/>
    </source>
</evidence>
<keyword evidence="17" id="KW-0460">Magnesium</keyword>
<dbReference type="InterPro" id="IPR008266">
    <property type="entry name" value="Tyr_kinase_AS"/>
</dbReference>
<comment type="catalytic activity">
    <reaction evidence="14">
        <text>L-tyrosyl-[protein] + ATP = O-phospho-L-tyrosyl-[protein] + ADP + H(+)</text>
        <dbReference type="Rhea" id="RHEA:10596"/>
        <dbReference type="Rhea" id="RHEA-COMP:10136"/>
        <dbReference type="Rhea" id="RHEA-COMP:20101"/>
        <dbReference type="ChEBI" id="CHEBI:15378"/>
        <dbReference type="ChEBI" id="CHEBI:30616"/>
        <dbReference type="ChEBI" id="CHEBI:46858"/>
        <dbReference type="ChEBI" id="CHEBI:61978"/>
        <dbReference type="ChEBI" id="CHEBI:456216"/>
        <dbReference type="EC" id="2.7.10.1"/>
    </reaction>
</comment>
<dbReference type="InterPro" id="IPR013783">
    <property type="entry name" value="Ig-like_fold"/>
</dbReference>
<dbReference type="EMBL" id="RCHS01001504">
    <property type="protein sequence ID" value="RMX53180.1"/>
    <property type="molecule type" value="Genomic_DNA"/>
</dbReference>
<evidence type="ECO:0000256" key="17">
    <source>
        <dbReference type="PIRSR" id="PIRSR000615-3"/>
    </source>
</evidence>
<keyword evidence="5 16" id="KW-0547">Nucleotide-binding</keyword>
<evidence type="ECO:0000256" key="11">
    <source>
        <dbReference type="ARBA" id="ARBA00023157"/>
    </source>
</evidence>
<comment type="subcellular location">
    <subcellularLocation>
        <location evidence="1">Membrane</location>
        <topology evidence="1">Single-pass membrane protein</topology>
    </subcellularLocation>
</comment>
<dbReference type="PIRSF" id="PIRSF000615">
    <property type="entry name" value="TyrPK_CSF1-R"/>
    <property type="match status" value="1"/>
</dbReference>
<keyword evidence="17" id="KW-0479">Metal-binding</keyword>
<dbReference type="SUPFAM" id="SSF56112">
    <property type="entry name" value="Protein kinase-like (PK-like)"/>
    <property type="match status" value="1"/>
</dbReference>
<reference evidence="22 23" key="1">
    <citation type="journal article" date="2018" name="Sci. Rep.">
        <title>Comparative analysis of the Pocillopora damicornis genome highlights role of immune system in coral evolution.</title>
        <authorList>
            <person name="Cunning R."/>
            <person name="Bay R.A."/>
            <person name="Gillette P."/>
            <person name="Baker A.C."/>
            <person name="Traylor-Knowles N."/>
        </authorList>
    </citation>
    <scope>NUCLEOTIDE SEQUENCE [LARGE SCALE GENOMIC DNA]</scope>
    <source>
        <strain evidence="22">RSMAS</strain>
        <tissue evidence="22">Whole animal</tissue>
    </source>
</reference>
<comment type="caution">
    <text evidence="22">The sequence shown here is derived from an EMBL/GenBank/DDBJ whole genome shotgun (WGS) entry which is preliminary data.</text>
</comment>
<keyword evidence="9 20" id="KW-0472">Membrane</keyword>
<evidence type="ECO:0000256" key="13">
    <source>
        <dbReference type="ARBA" id="ARBA00023180"/>
    </source>
</evidence>
<evidence type="ECO:0000256" key="4">
    <source>
        <dbReference type="ARBA" id="ARBA00022692"/>
    </source>
</evidence>
<feature type="transmembrane region" description="Helical" evidence="20">
    <location>
        <begin position="142"/>
        <end position="163"/>
    </location>
</feature>
<dbReference type="GO" id="GO:0004714">
    <property type="term" value="F:transmembrane receptor protein tyrosine kinase activity"/>
    <property type="evidence" value="ECO:0007669"/>
    <property type="project" value="UniProtKB-EC"/>
</dbReference>
<evidence type="ECO:0000256" key="16">
    <source>
        <dbReference type="PIRSR" id="PIRSR000615-2"/>
    </source>
</evidence>
<protein>
    <recommendedName>
        <fullName evidence="2">receptor protein-tyrosine kinase</fullName>
        <ecNumber evidence="2">2.7.10.1</ecNumber>
    </recommendedName>
</protein>
<keyword evidence="13" id="KW-0325">Glycoprotein</keyword>
<keyword evidence="12" id="KW-0675">Receptor</keyword>
<dbReference type="FunFam" id="1.10.510.10:FF:000554">
    <property type="entry name" value="Predicted protein"/>
    <property type="match status" value="1"/>
</dbReference>
<dbReference type="Proteomes" id="UP000275408">
    <property type="component" value="Unassembled WGS sequence"/>
</dbReference>
<dbReference type="SMART" id="SM00219">
    <property type="entry name" value="TyrKc"/>
    <property type="match status" value="1"/>
</dbReference>
<keyword evidence="10" id="KW-0829">Tyrosine-protein kinase</keyword>
<dbReference type="InterPro" id="IPR000719">
    <property type="entry name" value="Prot_kinase_dom"/>
</dbReference>
<dbReference type="InterPro" id="IPR050122">
    <property type="entry name" value="RTK"/>
</dbReference>
<evidence type="ECO:0000256" key="3">
    <source>
        <dbReference type="ARBA" id="ARBA00022679"/>
    </source>
</evidence>
<dbReference type="Gene3D" id="2.60.40.10">
    <property type="entry name" value="Immunoglobulins"/>
    <property type="match status" value="1"/>
</dbReference>
<organism evidence="22 23">
    <name type="scientific">Pocillopora damicornis</name>
    <name type="common">Cauliflower coral</name>
    <name type="synonym">Millepora damicornis</name>
    <dbReference type="NCBI Taxonomy" id="46731"/>
    <lineage>
        <taxon>Eukaryota</taxon>
        <taxon>Metazoa</taxon>
        <taxon>Cnidaria</taxon>
        <taxon>Anthozoa</taxon>
        <taxon>Hexacorallia</taxon>
        <taxon>Scleractinia</taxon>
        <taxon>Astrocoeniina</taxon>
        <taxon>Pocilloporidae</taxon>
        <taxon>Pocillopora</taxon>
    </lineage>
</organism>
<dbReference type="InterPro" id="IPR036179">
    <property type="entry name" value="Ig-like_dom_sf"/>
</dbReference>
<feature type="domain" description="Protein kinase" evidence="21">
    <location>
        <begin position="196"/>
        <end position="481"/>
    </location>
</feature>
<keyword evidence="11" id="KW-1015">Disulfide bond</keyword>
<dbReference type="EC" id="2.7.10.1" evidence="2"/>
<feature type="binding site" evidence="17">
    <location>
        <position position="344"/>
    </location>
    <ligand>
        <name>Mg(2+)</name>
        <dbReference type="ChEBI" id="CHEBI:18420"/>
    </ligand>
</feature>
<feature type="binding site" evidence="16">
    <location>
        <begin position="278"/>
        <end position="284"/>
    </location>
    <ligand>
        <name>ATP</name>
        <dbReference type="ChEBI" id="CHEBI:30616"/>
    </ligand>
</feature>
<evidence type="ECO:0000256" key="8">
    <source>
        <dbReference type="ARBA" id="ARBA00022989"/>
    </source>
</evidence>
<dbReference type="GO" id="GO:0046872">
    <property type="term" value="F:metal ion binding"/>
    <property type="evidence" value="ECO:0007669"/>
    <property type="project" value="UniProtKB-KW"/>
</dbReference>
<dbReference type="PANTHER" id="PTHR24416">
    <property type="entry name" value="TYROSINE-PROTEIN KINASE RECEPTOR"/>
    <property type="match status" value="1"/>
</dbReference>
<gene>
    <name evidence="22" type="ORF">pdam_00021976</name>
</gene>
<dbReference type="InterPro" id="IPR001245">
    <property type="entry name" value="Ser-Thr/Tyr_kinase_cat_dom"/>
</dbReference>
<keyword evidence="3" id="KW-0808">Transferase</keyword>
<evidence type="ECO:0000313" key="22">
    <source>
        <dbReference type="EMBL" id="RMX53180.1"/>
    </source>
</evidence>
<feature type="binding site" evidence="16">
    <location>
        <position position="343"/>
    </location>
    <ligand>
        <name>ATP</name>
        <dbReference type="ChEBI" id="CHEBI:30616"/>
    </ligand>
</feature>
<feature type="site" description="Important for interaction with phosphotyrosine-binding proteins" evidence="18">
    <location>
        <position position="480"/>
    </location>
</feature>
<dbReference type="GO" id="GO:0043235">
    <property type="term" value="C:receptor complex"/>
    <property type="evidence" value="ECO:0007669"/>
    <property type="project" value="TreeGrafter"/>
</dbReference>
<keyword evidence="23" id="KW-1185">Reference proteome</keyword>
<evidence type="ECO:0000256" key="18">
    <source>
        <dbReference type="PIRSR" id="PIRSR000615-4"/>
    </source>
</evidence>
<dbReference type="Gene3D" id="3.30.200.20">
    <property type="entry name" value="Phosphorylase Kinase, domain 1"/>
    <property type="match status" value="1"/>
</dbReference>
<dbReference type="Gene3D" id="1.10.510.10">
    <property type="entry name" value="Transferase(Phosphotransferase) domain 1"/>
    <property type="match status" value="1"/>
</dbReference>
<evidence type="ECO:0000256" key="2">
    <source>
        <dbReference type="ARBA" id="ARBA00011902"/>
    </source>
</evidence>
<evidence type="ECO:0000259" key="21">
    <source>
        <dbReference type="PROSITE" id="PS50011"/>
    </source>
</evidence>
<proteinExistence type="predicted"/>
<dbReference type="Pfam" id="PF07714">
    <property type="entry name" value="PK_Tyr_Ser-Thr"/>
    <property type="match status" value="1"/>
</dbReference>
<dbReference type="CDD" id="cd00192">
    <property type="entry name" value="PTKc"/>
    <property type="match status" value="1"/>
</dbReference>
<evidence type="ECO:0000256" key="19">
    <source>
        <dbReference type="PROSITE-ProRule" id="PRU10141"/>
    </source>
</evidence>
<dbReference type="PROSITE" id="PS50011">
    <property type="entry name" value="PROTEIN_KINASE_DOM"/>
    <property type="match status" value="1"/>
</dbReference>
<dbReference type="PROSITE" id="PS00107">
    <property type="entry name" value="PROTEIN_KINASE_ATP"/>
    <property type="match status" value="1"/>
</dbReference>
<evidence type="ECO:0000313" key="23">
    <source>
        <dbReference type="Proteomes" id="UP000275408"/>
    </source>
</evidence>
<dbReference type="SUPFAM" id="SSF48726">
    <property type="entry name" value="Immunoglobulin"/>
    <property type="match status" value="1"/>
</dbReference>
<feature type="active site" description="Proton acceptor" evidence="15">
    <location>
        <position position="339"/>
    </location>
</feature>
<dbReference type="InterPro" id="IPR017441">
    <property type="entry name" value="Protein_kinase_ATP_BS"/>
</dbReference>
<evidence type="ECO:0000256" key="14">
    <source>
        <dbReference type="ARBA" id="ARBA00051243"/>
    </source>
</evidence>
<dbReference type="GO" id="GO:0005886">
    <property type="term" value="C:plasma membrane"/>
    <property type="evidence" value="ECO:0007669"/>
    <property type="project" value="TreeGrafter"/>
</dbReference>
<evidence type="ECO:0000256" key="10">
    <source>
        <dbReference type="ARBA" id="ARBA00023137"/>
    </source>
</evidence>
<keyword evidence="6" id="KW-0418">Kinase</keyword>
<evidence type="ECO:0000256" key="7">
    <source>
        <dbReference type="ARBA" id="ARBA00022840"/>
    </source>
</evidence>
<dbReference type="PANTHER" id="PTHR24416:SF621">
    <property type="entry name" value="TYROSINE KINASE RECEPTOR CAD96CA"/>
    <property type="match status" value="1"/>
</dbReference>
<dbReference type="InterPro" id="IPR020635">
    <property type="entry name" value="Tyr_kinase_cat_dom"/>
</dbReference>
<feature type="binding site" evidence="17">
    <location>
        <position position="174"/>
    </location>
    <ligand>
        <name>Mg(2+)</name>
        <dbReference type="ChEBI" id="CHEBI:18420"/>
    </ligand>
</feature>
<evidence type="ECO:0000256" key="1">
    <source>
        <dbReference type="ARBA" id="ARBA00004167"/>
    </source>
</evidence>
<dbReference type="PRINTS" id="PR00109">
    <property type="entry name" value="TYRKINASE"/>
</dbReference>
<accession>A0A3M6UHL1</accession>
<dbReference type="InterPro" id="IPR011009">
    <property type="entry name" value="Kinase-like_dom_sf"/>
</dbReference>
<evidence type="ECO:0000256" key="6">
    <source>
        <dbReference type="ARBA" id="ARBA00022777"/>
    </source>
</evidence>
<keyword evidence="8 20" id="KW-1133">Transmembrane helix</keyword>
<dbReference type="GO" id="GO:0005524">
    <property type="term" value="F:ATP binding"/>
    <property type="evidence" value="ECO:0007669"/>
    <property type="project" value="UniProtKB-UniRule"/>
</dbReference>
<feature type="binding site" evidence="16">
    <location>
        <begin position="203"/>
        <end position="210"/>
    </location>
    <ligand>
        <name>ATP</name>
        <dbReference type="ChEBI" id="CHEBI:30616"/>
    </ligand>
</feature>
<evidence type="ECO:0000256" key="9">
    <source>
        <dbReference type="ARBA" id="ARBA00023136"/>
    </source>
</evidence>
<dbReference type="STRING" id="46731.A0A3M6UHL1"/>
<dbReference type="AlphaFoldDB" id="A0A3M6UHL1"/>
<evidence type="ECO:0000256" key="5">
    <source>
        <dbReference type="ARBA" id="ARBA00022741"/>
    </source>
</evidence>
<evidence type="ECO:0000256" key="12">
    <source>
        <dbReference type="ARBA" id="ARBA00023170"/>
    </source>
</evidence>
<sequence length="499" mass="56553">MFSRDAQVFVLTPVSPIQAQDGDNITLYWEYHSGFHTLSLAQWGTMTSEGTLETIIAQQHGNKPVEYLSSNYKGRVYVTSKASLSFIDVKVDDTGRYGCKLTFGDATISNSTILEVSARTITEVSPTTDGTADDDTINTHPVYLAFVAVVLILIILVVVYFFLTRRKRVIRQEYSVIPPILPNPTEKDWELPRENLVFVKVIGRGAFGKVARGMAKGINDNKEDVVVAIKMLKENATDENRQDLLAELNMMKKLEPHQNVIQLLGCVTKSDPVMVVTEYVPHGDLLGFLRKSRGLCDTYYNDTEIKPQSSLSSNQLFSFAWDIANGMDYLSSMKIVHRDLAARNVLVGDRETCKITDFGLARDVFKEDLYRRTATGRLPVKWTAFESLLYGKCTTMSDIWSYGILMYEIFTIGGSPYPNIDGKSLASLLQEGYRMPKPPHLDEQLYKVMKACWNKKPEERPSFAELRRTMEDMGKEKETYINLKDYDSKLYQNVDDMEA</sequence>
<feature type="binding site" evidence="16 19">
    <location>
        <position position="230"/>
    </location>
    <ligand>
        <name>ATP</name>
        <dbReference type="ChEBI" id="CHEBI:30616"/>
    </ligand>
</feature>
<dbReference type="PROSITE" id="PS00109">
    <property type="entry name" value="PROTEIN_KINASE_TYR"/>
    <property type="match status" value="1"/>
</dbReference>
<keyword evidence="7 16" id="KW-0067">ATP-binding</keyword>
<dbReference type="GO" id="GO:0007169">
    <property type="term" value="P:cell surface receptor protein tyrosine kinase signaling pathway"/>
    <property type="evidence" value="ECO:0007669"/>
    <property type="project" value="TreeGrafter"/>
</dbReference>
<name>A0A3M6UHL1_POCDA</name>
<evidence type="ECO:0000256" key="15">
    <source>
        <dbReference type="PIRSR" id="PIRSR000615-1"/>
    </source>
</evidence>
<feature type="binding site" evidence="17">
    <location>
        <position position="357"/>
    </location>
    <ligand>
        <name>Mg(2+)</name>
        <dbReference type="ChEBI" id="CHEBI:18420"/>
    </ligand>
</feature>